<keyword evidence="4" id="KW-1003">Cell membrane</keyword>
<evidence type="ECO:0000256" key="11">
    <source>
        <dbReference type="ARBA" id="ARBA00034524"/>
    </source>
</evidence>
<dbReference type="OrthoDB" id="9782418at2"/>
<reference evidence="13 14" key="1">
    <citation type="submission" date="2018-04" db="EMBL/GenBank/DDBJ databases">
        <title>Novel Campyloabacter and Helicobacter Species and Strains.</title>
        <authorList>
            <person name="Mannion A.J."/>
            <person name="Shen Z."/>
            <person name="Fox J.G."/>
        </authorList>
    </citation>
    <scope>NUCLEOTIDE SEQUENCE [LARGE SCALE GENOMIC DNA]</scope>
    <source>
        <strain evidence="13 14">MIT 04-9362</strain>
    </source>
</reference>
<evidence type="ECO:0000256" key="4">
    <source>
        <dbReference type="ARBA" id="ARBA00022475"/>
    </source>
</evidence>
<dbReference type="PANTHER" id="PTHR11048">
    <property type="entry name" value="PRENYLTRANSFERASES"/>
    <property type="match status" value="1"/>
</dbReference>
<dbReference type="NCBIfam" id="NF009515">
    <property type="entry name" value="PRK12874.1"/>
    <property type="match status" value="1"/>
</dbReference>
<dbReference type="GO" id="GO:0006744">
    <property type="term" value="P:ubiquinone biosynthetic process"/>
    <property type="evidence" value="ECO:0007669"/>
    <property type="project" value="UniProtKB-KW"/>
</dbReference>
<feature type="transmembrane region" description="Helical" evidence="12">
    <location>
        <begin position="271"/>
        <end position="295"/>
    </location>
</feature>
<feature type="transmembrane region" description="Helical" evidence="12">
    <location>
        <begin position="215"/>
        <end position="233"/>
    </location>
</feature>
<dbReference type="InterPro" id="IPR000537">
    <property type="entry name" value="UbiA_prenyltransferase"/>
</dbReference>
<feature type="transmembrane region" description="Helical" evidence="12">
    <location>
        <begin position="142"/>
        <end position="163"/>
    </location>
</feature>
<evidence type="ECO:0000256" key="6">
    <source>
        <dbReference type="ARBA" id="ARBA00022679"/>
    </source>
</evidence>
<keyword evidence="6 13" id="KW-0808">Transferase</keyword>
<dbReference type="GO" id="GO:0005886">
    <property type="term" value="C:plasma membrane"/>
    <property type="evidence" value="ECO:0007669"/>
    <property type="project" value="TreeGrafter"/>
</dbReference>
<feature type="transmembrane region" description="Helical" evidence="12">
    <location>
        <begin position="169"/>
        <end position="188"/>
    </location>
</feature>
<evidence type="ECO:0000256" key="2">
    <source>
        <dbReference type="ARBA" id="ARBA00004141"/>
    </source>
</evidence>
<dbReference type="EMBL" id="NXLX01000005">
    <property type="protein sequence ID" value="RDU74130.1"/>
    <property type="molecule type" value="Genomic_DNA"/>
</dbReference>
<proteinExistence type="inferred from homology"/>
<dbReference type="Pfam" id="PF01040">
    <property type="entry name" value="UbiA"/>
    <property type="match status" value="1"/>
</dbReference>
<dbReference type="InterPro" id="IPR039653">
    <property type="entry name" value="Prenyltransferase"/>
</dbReference>
<organism evidence="13 14">
    <name type="scientific">Helicobacter anseris</name>
    <dbReference type="NCBI Taxonomy" id="375926"/>
    <lineage>
        <taxon>Bacteria</taxon>
        <taxon>Pseudomonadati</taxon>
        <taxon>Campylobacterota</taxon>
        <taxon>Epsilonproteobacteria</taxon>
        <taxon>Campylobacterales</taxon>
        <taxon>Helicobacteraceae</taxon>
        <taxon>Helicobacter</taxon>
    </lineage>
</organism>
<dbReference type="FunFam" id="1.20.120.1780:FF:000001">
    <property type="entry name" value="4-hydroxybenzoate octaprenyltransferase"/>
    <property type="match status" value="1"/>
</dbReference>
<evidence type="ECO:0000256" key="9">
    <source>
        <dbReference type="ARBA" id="ARBA00022989"/>
    </source>
</evidence>
<dbReference type="Gene3D" id="1.10.357.140">
    <property type="entry name" value="UbiA prenyltransferase"/>
    <property type="match status" value="1"/>
</dbReference>
<evidence type="ECO:0000256" key="5">
    <source>
        <dbReference type="ARBA" id="ARBA00022519"/>
    </source>
</evidence>
<accession>A0A3D8JA02</accession>
<evidence type="ECO:0000256" key="1">
    <source>
        <dbReference type="ARBA" id="ARBA00001946"/>
    </source>
</evidence>
<dbReference type="InterPro" id="IPR006371">
    <property type="entry name" value="Polyprenyltransferase_UbiA-li"/>
</dbReference>
<evidence type="ECO:0000256" key="10">
    <source>
        <dbReference type="ARBA" id="ARBA00023136"/>
    </source>
</evidence>
<comment type="caution">
    <text evidence="13">The sequence shown here is derived from an EMBL/GenBank/DDBJ whole genome shotgun (WGS) entry which is preliminary data.</text>
</comment>
<dbReference type="InterPro" id="IPR044878">
    <property type="entry name" value="UbiA_sf"/>
</dbReference>
<protein>
    <recommendedName>
        <fullName evidence="11">4-hydroxybenzoate polyprenyltransferase</fullName>
        <ecNumber evidence="11">2.5.1.39</ecNumber>
    </recommendedName>
</protein>
<keyword evidence="9 12" id="KW-1133">Transmembrane helix</keyword>
<dbReference type="NCBIfam" id="TIGR01475">
    <property type="entry name" value="ubiA_other"/>
    <property type="match status" value="1"/>
</dbReference>
<keyword evidence="14" id="KW-1185">Reference proteome</keyword>
<evidence type="ECO:0000256" key="3">
    <source>
        <dbReference type="ARBA" id="ARBA00005985"/>
    </source>
</evidence>
<feature type="transmembrane region" description="Helical" evidence="12">
    <location>
        <begin position="239"/>
        <end position="259"/>
    </location>
</feature>
<dbReference type="PANTHER" id="PTHR11048:SF28">
    <property type="entry name" value="4-HYDROXYBENZOATE POLYPRENYLTRANSFERASE, MITOCHONDRIAL"/>
    <property type="match status" value="1"/>
</dbReference>
<dbReference type="GO" id="GO:0008412">
    <property type="term" value="F:4-hydroxybenzoate polyprenyltransferase activity"/>
    <property type="evidence" value="ECO:0007669"/>
    <property type="project" value="UniProtKB-EC"/>
</dbReference>
<feature type="transmembrane region" description="Helical" evidence="12">
    <location>
        <begin position="118"/>
        <end position="135"/>
    </location>
</feature>
<evidence type="ECO:0000313" key="14">
    <source>
        <dbReference type="Proteomes" id="UP000256695"/>
    </source>
</evidence>
<feature type="transmembrane region" description="Helical" evidence="12">
    <location>
        <begin position="12"/>
        <end position="37"/>
    </location>
</feature>
<keyword evidence="8 12" id="KW-0812">Transmembrane</keyword>
<sequence length="296" mass="33986">MAKKIKNFSELVMFEHTIFSASFSFMAICVALMYKYFANSFDVFSEIKIFFLCIIALVSARNFAMGFNRLCDRDIDRKNQRTKNRPSVDGRISLFTMILFCSLNALIFIAVSFFINQLAFYLSFPFLIILAFYSFMKRFSVLAHFILGLSLGLAPIAGAVAILGAIPLWSIFLALGVLFWVAGFDLLYSLQDIEFDKKEGLFSFPAKFGIEKTLFYSRVSHFFAVFFWFWFLWSINSGIFGFLGILCATGMLCYEQYIVARDLKNIPKAFFVTNGYLGFVFLVFIILEVVARIYYA</sequence>
<keyword evidence="10 12" id="KW-0472">Membrane</keyword>
<keyword evidence="7" id="KW-0831">Ubiquinone biosynthesis</keyword>
<dbReference type="EC" id="2.5.1.39" evidence="11"/>
<feature type="transmembrane region" description="Helical" evidence="12">
    <location>
        <begin position="49"/>
        <end position="71"/>
    </location>
</feature>
<comment type="cofactor">
    <cofactor evidence="1">
        <name>Mg(2+)</name>
        <dbReference type="ChEBI" id="CHEBI:18420"/>
    </cofactor>
</comment>
<feature type="transmembrane region" description="Helical" evidence="12">
    <location>
        <begin position="92"/>
        <end position="112"/>
    </location>
</feature>
<comment type="subcellular location">
    <subcellularLocation>
        <location evidence="2">Membrane</location>
        <topology evidence="2">Multi-pass membrane protein</topology>
    </subcellularLocation>
</comment>
<dbReference type="Proteomes" id="UP000256695">
    <property type="component" value="Unassembled WGS sequence"/>
</dbReference>
<comment type="similarity">
    <text evidence="3">Belongs to the UbiA prenyltransferase family.</text>
</comment>
<dbReference type="AlphaFoldDB" id="A0A3D8JA02"/>
<evidence type="ECO:0000256" key="8">
    <source>
        <dbReference type="ARBA" id="ARBA00022692"/>
    </source>
</evidence>
<dbReference type="NCBIfam" id="NF041585">
    <property type="entry name" value="MqnP_Cj_Hp"/>
    <property type="match status" value="1"/>
</dbReference>
<dbReference type="Gene3D" id="1.20.120.1780">
    <property type="entry name" value="UbiA prenyltransferase"/>
    <property type="match status" value="1"/>
</dbReference>
<dbReference type="FunFam" id="1.10.357.140:FF:000008">
    <property type="entry name" value="4-hydroxybenzoate octaprenyltransferase"/>
    <property type="match status" value="1"/>
</dbReference>
<evidence type="ECO:0000313" key="13">
    <source>
        <dbReference type="EMBL" id="RDU74130.1"/>
    </source>
</evidence>
<gene>
    <name evidence="13" type="ORF">CQA57_02960</name>
</gene>
<keyword evidence="5" id="KW-0997">Cell inner membrane</keyword>
<name>A0A3D8JA02_9HELI</name>
<dbReference type="CDD" id="cd13959">
    <property type="entry name" value="PT_UbiA_COQ2"/>
    <property type="match status" value="1"/>
</dbReference>
<evidence type="ECO:0000256" key="12">
    <source>
        <dbReference type="SAM" id="Phobius"/>
    </source>
</evidence>
<evidence type="ECO:0000256" key="7">
    <source>
        <dbReference type="ARBA" id="ARBA00022688"/>
    </source>
</evidence>